<keyword evidence="1" id="KW-0812">Transmembrane</keyword>
<keyword evidence="2" id="KW-0732">Signal</keyword>
<accession>A0A510IFJ7</accession>
<evidence type="ECO:0000313" key="4">
    <source>
        <dbReference type="Proteomes" id="UP000315115"/>
    </source>
</evidence>
<feature type="transmembrane region" description="Helical" evidence="1">
    <location>
        <begin position="44"/>
        <end position="67"/>
    </location>
</feature>
<dbReference type="InterPro" id="IPR059173">
    <property type="entry name" value="TraA_dom"/>
</dbReference>
<evidence type="ECO:0000256" key="1">
    <source>
        <dbReference type="SAM" id="Phobius"/>
    </source>
</evidence>
<name>A0A510IFJ7_9VIBR</name>
<dbReference type="Proteomes" id="UP000315115">
    <property type="component" value="Plasmid pAM7"/>
</dbReference>
<sequence>MKLMTNAKKIMLALAPVTVAGNAAVAYAVGTSSGATDGTAELDNLLAMLIAWLDGPLGVLISIAALMVGLGAGIMNQSIVAVVIGIAIAAIVQYGSDIIQGVAGEATAAL</sequence>
<protein>
    <submittedName>
        <fullName evidence="3">Uncharacterized protein</fullName>
    </submittedName>
</protein>
<keyword evidence="3" id="KW-0614">Plasmid</keyword>
<feature type="chain" id="PRO_5021827546" evidence="2">
    <location>
        <begin position="29"/>
        <end position="110"/>
    </location>
</feature>
<gene>
    <name evidence="3" type="ORF">VroAM7_49140</name>
</gene>
<evidence type="ECO:0000256" key="2">
    <source>
        <dbReference type="SAM" id="SignalP"/>
    </source>
</evidence>
<dbReference type="EMBL" id="AP019800">
    <property type="protein sequence ID" value="BBL92261.1"/>
    <property type="molecule type" value="Genomic_DNA"/>
</dbReference>
<dbReference type="NCBIfam" id="NF041281">
    <property type="entry name" value="TraA_gammapb"/>
    <property type="match status" value="1"/>
</dbReference>
<reference evidence="4" key="1">
    <citation type="submission" date="2019-07" db="EMBL/GenBank/DDBJ databases">
        <title>Complete Genome Sequences of Vibrion rotiferianus strain AM7.</title>
        <authorList>
            <person name="Miyazaki K."/>
            <person name="Wiseschart A."/>
            <person name="Pootanakit K."/>
            <person name="Ishimori K."/>
            <person name="Kitahara K."/>
        </authorList>
    </citation>
    <scope>NUCLEOTIDE SEQUENCE [LARGE SCALE GENOMIC DNA]</scope>
    <source>
        <strain evidence="4">AM7</strain>
        <plasmid evidence="4">pam7 dna</plasmid>
    </source>
</reference>
<organism evidence="3 4">
    <name type="scientific">Vibrio rotiferianus</name>
    <dbReference type="NCBI Taxonomy" id="190895"/>
    <lineage>
        <taxon>Bacteria</taxon>
        <taxon>Pseudomonadati</taxon>
        <taxon>Pseudomonadota</taxon>
        <taxon>Gammaproteobacteria</taxon>
        <taxon>Vibrionales</taxon>
        <taxon>Vibrionaceae</taxon>
        <taxon>Vibrio</taxon>
    </lineage>
</organism>
<dbReference type="AlphaFoldDB" id="A0A510IFJ7"/>
<evidence type="ECO:0000313" key="3">
    <source>
        <dbReference type="EMBL" id="BBL92261.1"/>
    </source>
</evidence>
<dbReference type="RefSeq" id="WP_126606175.1">
    <property type="nucleotide sequence ID" value="NZ_AP019800.1"/>
</dbReference>
<keyword evidence="1" id="KW-1133">Transmembrane helix</keyword>
<feature type="signal peptide" evidence="2">
    <location>
        <begin position="1"/>
        <end position="28"/>
    </location>
</feature>
<proteinExistence type="predicted"/>
<keyword evidence="1" id="KW-0472">Membrane</keyword>
<geneLocation type="plasmid" evidence="4">
    <name>pam7 dna</name>
</geneLocation>
<feature type="transmembrane region" description="Helical" evidence="1">
    <location>
        <begin position="79"/>
        <end position="96"/>
    </location>
</feature>